<evidence type="ECO:0000256" key="7">
    <source>
        <dbReference type="ARBA" id="ARBA00034808"/>
    </source>
</evidence>
<dbReference type="SUPFAM" id="SSF52540">
    <property type="entry name" value="P-loop containing nucleoside triphosphate hydrolases"/>
    <property type="match status" value="2"/>
</dbReference>
<accession>A0ABW4Y054</accession>
<organism evidence="13 14">
    <name type="scientific">Flagellimonas iocasae</name>
    <dbReference type="NCBI Taxonomy" id="2055905"/>
    <lineage>
        <taxon>Bacteria</taxon>
        <taxon>Pseudomonadati</taxon>
        <taxon>Bacteroidota</taxon>
        <taxon>Flavobacteriia</taxon>
        <taxon>Flavobacteriales</taxon>
        <taxon>Flavobacteriaceae</taxon>
        <taxon>Flagellimonas</taxon>
    </lineage>
</organism>
<evidence type="ECO:0000256" key="9">
    <source>
        <dbReference type="PROSITE-ProRule" id="PRU00560"/>
    </source>
</evidence>
<protein>
    <recommendedName>
        <fullName evidence="7">DNA 3'-5' helicase</fullName>
        <ecNumber evidence="7">5.6.2.4</ecNumber>
    </recommendedName>
</protein>
<feature type="domain" description="Helicase ATP-binding" evidence="10">
    <location>
        <begin position="668"/>
        <end position="830"/>
    </location>
</feature>
<dbReference type="InterPro" id="IPR014016">
    <property type="entry name" value="UvrD-like_ATP-bd"/>
</dbReference>
<evidence type="ECO:0000259" key="12">
    <source>
        <dbReference type="PROSITE" id="PS51198"/>
    </source>
</evidence>
<dbReference type="Pfam" id="PF00271">
    <property type="entry name" value="Helicase_C"/>
    <property type="match status" value="1"/>
</dbReference>
<dbReference type="Pfam" id="PF13361">
    <property type="entry name" value="UvrD_C"/>
    <property type="match status" value="2"/>
</dbReference>
<dbReference type="PROSITE" id="PS51192">
    <property type="entry name" value="HELICASE_ATP_BIND_1"/>
    <property type="match status" value="1"/>
</dbReference>
<sequence>MIKRLFPDKVYNPIRKHIQMSFDFVGDTFEMAEKIAFDLRENAFDPEKSRVLIFGHTRKGTEDAVGGLNSALESLKLPYAGMVDFYHAGLDGSTREEKYKDYKDGKIVILIATKAFGMGMDIKNIHFIFHLGPSSTFEDYLQEVGRAGRDRQMLLAAGYSDSNPLHSKCLVTREDFKKVKDRFHKNQITWNQIDQVRLSIFEYYSKFRKLERDLEKAFPLPLDLLNQLPEYDDLNDKDTFFRLILYWLEKLNRIKLGVYTPTYLPIKVFQDTLDFRHIISNKDRESLTLFQNFLFDYQNQKFPEAEIVMMDMAVLRVALELKSSTETYRLLFLAQKAKLIRVERDIRLQPTKLRTEELKKWVGSNNSPMLEAVFGFAQELLRLTRLGDQVDLHQDDIESIFNETIFKCFNPRNIFWQEIKNEKKNEPFTPNKIAEKLQKDFEDKRSKFAFKILSFLPKIRHKSILETDEHSKRAKISQLLYNGYNTQKIPAEEIESLKSDVYELIMYVSKKYIEKNITEFNIVDLINYLNLSDKPEEYFQNLVFIAKGLGYLKGNGSLIPMGIEMRVVNTDEIEGDTIGSFDNQVKKEFLESSKMKELRLLALECLAEKVKQSDYDQFIKSYFKCGSLSDLISLLEDYIGEQDQRFKAFRAEALENEKNRLNSSQMKVYSSDIRRNIQVLAGPGSGKTHTLTMRVARLIQEENVRPETILILAYNRSVVVELKDRLRTLFKDLGYSKLISQLKVFTFHGFIKYCISQQTENLEFKEWTSEFLNIMDTTPGLITQKLGPIKYVFVDEFQDITTERMQLLNAIANPNRVKVCVIGDPNQSIYGYERSDAGDSMNPMPFYVKFKEVYNPLERRLDTNYRSYPQILDTAERLLNLNTSKFDLPKLIANRQPVFEHSYCEVIDIANDDIHWTNKLIELINFEHEGNNYGQIAIMFRSNNEVFRAYNKLRSLNLGNIRIRIQGAKADLFKSREFYHLISKLEAKVNERLDDTFLNEIRLLISQIAIEFPVWDKYLLNVFHCLAIEFEKERDEQSTYLDFILFVKEISSKDDGQFGKIYQQNINQIVGANLDREIVLTTMHKVKGLEFDAVLIPPSFSNLPAFENSASFEETLEEERRLYYVAYTRAKYRLVVLRYGRELALYNGQPYNLPENQAHQLGVNVKEGLDKFKMYWSAGNYGGNSFDFIHNNVALGESLSLRKQTRGAYSFWHVYVQGNEVAQLSSNMSNYLGDIHTVNGFSVSSIYVHTYNETIASDEKNDTAYAKSWTEEARNRGYIYLLDFSGYGSIT</sequence>
<feature type="domain" description="UvrD-like helicase ATP-binding" evidence="12">
    <location>
        <begin position="660"/>
        <end position="1000"/>
    </location>
</feature>
<name>A0ABW4Y054_9FLAO</name>
<evidence type="ECO:0000256" key="8">
    <source>
        <dbReference type="ARBA" id="ARBA00048988"/>
    </source>
</evidence>
<dbReference type="InterPro" id="IPR000212">
    <property type="entry name" value="DNA_helicase_UvrD/REP"/>
</dbReference>
<evidence type="ECO:0000259" key="10">
    <source>
        <dbReference type="PROSITE" id="PS51192"/>
    </source>
</evidence>
<dbReference type="PROSITE" id="PS51194">
    <property type="entry name" value="HELICASE_CTER"/>
    <property type="match status" value="1"/>
</dbReference>
<evidence type="ECO:0000256" key="2">
    <source>
        <dbReference type="ARBA" id="ARBA00022801"/>
    </source>
</evidence>
<evidence type="ECO:0000256" key="1">
    <source>
        <dbReference type="ARBA" id="ARBA00022741"/>
    </source>
</evidence>
<dbReference type="Gene3D" id="3.40.50.300">
    <property type="entry name" value="P-loop containing nucleotide triphosphate hydrolases"/>
    <property type="match status" value="4"/>
</dbReference>
<dbReference type="SMART" id="SM00490">
    <property type="entry name" value="HELICc"/>
    <property type="match status" value="1"/>
</dbReference>
<comment type="caution">
    <text evidence="13">The sequence shown here is derived from an EMBL/GenBank/DDBJ whole genome shotgun (WGS) entry which is preliminary data.</text>
</comment>
<dbReference type="PANTHER" id="PTHR11070">
    <property type="entry name" value="UVRD / RECB / PCRA DNA HELICASE FAMILY MEMBER"/>
    <property type="match status" value="1"/>
</dbReference>
<comment type="catalytic activity">
    <reaction evidence="6">
        <text>Couples ATP hydrolysis with the unwinding of duplex DNA by translocating in the 3'-5' direction.</text>
        <dbReference type="EC" id="5.6.2.4"/>
    </reaction>
</comment>
<dbReference type="Pfam" id="PF00580">
    <property type="entry name" value="UvrD-helicase"/>
    <property type="match status" value="1"/>
</dbReference>
<dbReference type="EMBL" id="JBHUHU010000003">
    <property type="protein sequence ID" value="MFD2100649.1"/>
    <property type="molecule type" value="Genomic_DNA"/>
</dbReference>
<dbReference type="Proteomes" id="UP001597342">
    <property type="component" value="Unassembled WGS sequence"/>
</dbReference>
<keyword evidence="5" id="KW-0413">Isomerase</keyword>
<dbReference type="InterPro" id="IPR014001">
    <property type="entry name" value="Helicase_ATP-bd"/>
</dbReference>
<gene>
    <name evidence="13" type="ORF">ACFSJE_12740</name>
</gene>
<evidence type="ECO:0000256" key="6">
    <source>
        <dbReference type="ARBA" id="ARBA00034617"/>
    </source>
</evidence>
<dbReference type="SMART" id="SM00487">
    <property type="entry name" value="DEXDc"/>
    <property type="match status" value="1"/>
</dbReference>
<proteinExistence type="predicted"/>
<evidence type="ECO:0000256" key="5">
    <source>
        <dbReference type="ARBA" id="ARBA00023235"/>
    </source>
</evidence>
<evidence type="ECO:0000313" key="13">
    <source>
        <dbReference type="EMBL" id="MFD2100649.1"/>
    </source>
</evidence>
<dbReference type="RefSeq" id="WP_379831352.1">
    <property type="nucleotide sequence ID" value="NZ_JBHUHU010000003.1"/>
</dbReference>
<dbReference type="PANTHER" id="PTHR11070:SF30">
    <property type="entry name" value="F-BOX DNA HELICASE 1"/>
    <property type="match status" value="1"/>
</dbReference>
<feature type="binding site" evidence="9">
    <location>
        <begin position="681"/>
        <end position="688"/>
    </location>
    <ligand>
        <name>ATP</name>
        <dbReference type="ChEBI" id="CHEBI:30616"/>
    </ligand>
</feature>
<evidence type="ECO:0000313" key="14">
    <source>
        <dbReference type="Proteomes" id="UP001597342"/>
    </source>
</evidence>
<dbReference type="InterPro" id="IPR014017">
    <property type="entry name" value="DNA_helicase_UvrD-like_C"/>
</dbReference>
<keyword evidence="1 9" id="KW-0547">Nucleotide-binding</keyword>
<dbReference type="EC" id="5.6.2.4" evidence="7"/>
<comment type="catalytic activity">
    <reaction evidence="8">
        <text>ATP + H2O = ADP + phosphate + H(+)</text>
        <dbReference type="Rhea" id="RHEA:13065"/>
        <dbReference type="ChEBI" id="CHEBI:15377"/>
        <dbReference type="ChEBI" id="CHEBI:15378"/>
        <dbReference type="ChEBI" id="CHEBI:30616"/>
        <dbReference type="ChEBI" id="CHEBI:43474"/>
        <dbReference type="ChEBI" id="CHEBI:456216"/>
        <dbReference type="EC" id="5.6.2.4"/>
    </reaction>
</comment>
<keyword evidence="2 9" id="KW-0378">Hydrolase</keyword>
<evidence type="ECO:0000259" key="11">
    <source>
        <dbReference type="PROSITE" id="PS51194"/>
    </source>
</evidence>
<dbReference type="Gene3D" id="1.10.486.10">
    <property type="entry name" value="PCRA, domain 4"/>
    <property type="match status" value="1"/>
</dbReference>
<keyword evidence="14" id="KW-1185">Reference proteome</keyword>
<reference evidence="14" key="1">
    <citation type="journal article" date="2019" name="Int. J. Syst. Evol. Microbiol.">
        <title>The Global Catalogue of Microorganisms (GCM) 10K type strain sequencing project: providing services to taxonomists for standard genome sequencing and annotation.</title>
        <authorList>
            <consortium name="The Broad Institute Genomics Platform"/>
            <consortium name="The Broad Institute Genome Sequencing Center for Infectious Disease"/>
            <person name="Wu L."/>
            <person name="Ma J."/>
        </authorList>
    </citation>
    <scope>NUCLEOTIDE SEQUENCE [LARGE SCALE GENOMIC DNA]</scope>
    <source>
        <strain evidence="14">JCM 3389</strain>
    </source>
</reference>
<dbReference type="PROSITE" id="PS51198">
    <property type="entry name" value="UVRD_HELICASE_ATP_BIND"/>
    <property type="match status" value="1"/>
</dbReference>
<evidence type="ECO:0000256" key="4">
    <source>
        <dbReference type="ARBA" id="ARBA00022840"/>
    </source>
</evidence>
<evidence type="ECO:0000256" key="3">
    <source>
        <dbReference type="ARBA" id="ARBA00022806"/>
    </source>
</evidence>
<dbReference type="InterPro" id="IPR027417">
    <property type="entry name" value="P-loop_NTPase"/>
</dbReference>
<dbReference type="CDD" id="cd17932">
    <property type="entry name" value="DEXQc_UvrD"/>
    <property type="match status" value="1"/>
</dbReference>
<keyword evidence="4 9" id="KW-0067">ATP-binding</keyword>
<keyword evidence="3 9" id="KW-0347">Helicase</keyword>
<feature type="domain" description="Helicase C-terminal" evidence="11">
    <location>
        <begin position="38"/>
        <end position="204"/>
    </location>
</feature>
<dbReference type="InterPro" id="IPR001650">
    <property type="entry name" value="Helicase_C-like"/>
</dbReference>